<dbReference type="CDD" id="cd00075">
    <property type="entry name" value="HATPase"/>
    <property type="match status" value="1"/>
</dbReference>
<comment type="subcellular location">
    <subcellularLocation>
        <location evidence="2">Membrane</location>
    </subcellularLocation>
</comment>
<reference evidence="13" key="1">
    <citation type="submission" date="2018-06" db="EMBL/GenBank/DDBJ databases">
        <authorList>
            <person name="Zhirakovskaya E."/>
        </authorList>
    </citation>
    <scope>NUCLEOTIDE SEQUENCE</scope>
</reference>
<evidence type="ECO:0000256" key="8">
    <source>
        <dbReference type="ARBA" id="ARBA00022989"/>
    </source>
</evidence>
<dbReference type="Gene3D" id="6.10.340.10">
    <property type="match status" value="1"/>
</dbReference>
<evidence type="ECO:0000256" key="3">
    <source>
        <dbReference type="ARBA" id="ARBA00012438"/>
    </source>
</evidence>
<dbReference type="EC" id="2.7.13.3" evidence="3"/>
<dbReference type="SUPFAM" id="SSF47384">
    <property type="entry name" value="Homodimeric domain of signal transducing histidine kinase"/>
    <property type="match status" value="1"/>
</dbReference>
<evidence type="ECO:0000259" key="12">
    <source>
        <dbReference type="PROSITE" id="PS50885"/>
    </source>
</evidence>
<dbReference type="SMART" id="SM00387">
    <property type="entry name" value="HATPase_c"/>
    <property type="match status" value="1"/>
</dbReference>
<protein>
    <recommendedName>
        <fullName evidence="3">histidine kinase</fullName>
        <ecNumber evidence="3">2.7.13.3</ecNumber>
    </recommendedName>
</protein>
<keyword evidence="9" id="KW-0902">Two-component regulatory system</keyword>
<name>A0A3B0SJX6_9ZZZZ</name>
<evidence type="ECO:0000256" key="9">
    <source>
        <dbReference type="ARBA" id="ARBA00023012"/>
    </source>
</evidence>
<dbReference type="InterPro" id="IPR005467">
    <property type="entry name" value="His_kinase_dom"/>
</dbReference>
<dbReference type="Gene3D" id="3.30.565.10">
    <property type="entry name" value="Histidine kinase-like ATPase, C-terminal domain"/>
    <property type="match status" value="1"/>
</dbReference>
<dbReference type="InterPro" id="IPR036890">
    <property type="entry name" value="HATPase_C_sf"/>
</dbReference>
<keyword evidence="8" id="KW-1133">Transmembrane helix</keyword>
<dbReference type="GO" id="GO:0000155">
    <property type="term" value="F:phosphorelay sensor kinase activity"/>
    <property type="evidence" value="ECO:0007669"/>
    <property type="project" value="InterPro"/>
</dbReference>
<evidence type="ECO:0000313" key="13">
    <source>
        <dbReference type="EMBL" id="VAW06115.1"/>
    </source>
</evidence>
<keyword evidence="7" id="KW-0418">Kinase</keyword>
<dbReference type="PROSITE" id="PS50109">
    <property type="entry name" value="HIS_KIN"/>
    <property type="match status" value="1"/>
</dbReference>
<dbReference type="PRINTS" id="PR00344">
    <property type="entry name" value="BCTRLSENSOR"/>
</dbReference>
<evidence type="ECO:0000256" key="2">
    <source>
        <dbReference type="ARBA" id="ARBA00004370"/>
    </source>
</evidence>
<evidence type="ECO:0000256" key="7">
    <source>
        <dbReference type="ARBA" id="ARBA00022777"/>
    </source>
</evidence>
<dbReference type="Gene3D" id="1.10.287.130">
    <property type="match status" value="1"/>
</dbReference>
<dbReference type="InterPro" id="IPR003594">
    <property type="entry name" value="HATPase_dom"/>
</dbReference>
<keyword evidence="6" id="KW-0812">Transmembrane</keyword>
<dbReference type="Pfam" id="PF02518">
    <property type="entry name" value="HATPase_c"/>
    <property type="match status" value="1"/>
</dbReference>
<dbReference type="InterPro" id="IPR036097">
    <property type="entry name" value="HisK_dim/P_sf"/>
</dbReference>
<dbReference type="PROSITE" id="PS50885">
    <property type="entry name" value="HAMP"/>
    <property type="match status" value="1"/>
</dbReference>
<keyword evidence="4" id="KW-0597">Phosphoprotein</keyword>
<dbReference type="CDD" id="cd00082">
    <property type="entry name" value="HisKA"/>
    <property type="match status" value="1"/>
</dbReference>
<dbReference type="SUPFAM" id="SSF55874">
    <property type="entry name" value="ATPase domain of HSP90 chaperone/DNA topoisomerase II/histidine kinase"/>
    <property type="match status" value="1"/>
</dbReference>
<evidence type="ECO:0000256" key="4">
    <source>
        <dbReference type="ARBA" id="ARBA00022553"/>
    </source>
</evidence>
<evidence type="ECO:0000256" key="1">
    <source>
        <dbReference type="ARBA" id="ARBA00000085"/>
    </source>
</evidence>
<dbReference type="PANTHER" id="PTHR45436:SF5">
    <property type="entry name" value="SENSOR HISTIDINE KINASE TRCS"/>
    <property type="match status" value="1"/>
</dbReference>
<accession>A0A3B0SJX6</accession>
<dbReference type="InterPro" id="IPR003660">
    <property type="entry name" value="HAMP_dom"/>
</dbReference>
<dbReference type="InterPro" id="IPR003661">
    <property type="entry name" value="HisK_dim/P_dom"/>
</dbReference>
<proteinExistence type="predicted"/>
<dbReference type="InterPro" id="IPR004358">
    <property type="entry name" value="Sig_transdc_His_kin-like_C"/>
</dbReference>
<feature type="domain" description="Histidine kinase" evidence="11">
    <location>
        <begin position="247"/>
        <end position="440"/>
    </location>
</feature>
<keyword evidence="5" id="KW-0808">Transferase</keyword>
<sequence length="440" mass="46787">MRFRTRVALATAAAVAAAVLLVAASAYLFTQKELINQVDASLDGRASGLLRAAAGTPRGRPIAAHLLPNVSEALGRPPGNFDTLYGQILKPDGVLITLGELAPQLPIDETTLAVQRGDVNRAFTSVWIDDEHVRMVSMPLPRGDVLQIARSLEETDAALRALAGRLILSGFVGLLLAAAAGLIVASRATRPIAELSAAADHVASTSDLDARISVEGDDELSQLASRFNAMLSALKSSKATQHQLVRDASHELRTPLTALRMNVDLLERAPDIEPETRRLIVGEISTEIGELTALVTELVDTATDSLPEMPFTPVLLADVAQTAAADARRRSQRTIVVKDDGSLVLGSRPELVRAIGNLIGNAIKWSDADTAIRIEIETGSVTVIDEGTGISGDELGHIFERFYRTTEARQIPGSGLGLSIVERIVTDHGGFVFAESTLGE</sequence>
<evidence type="ECO:0000259" key="11">
    <source>
        <dbReference type="PROSITE" id="PS50109"/>
    </source>
</evidence>
<dbReference type="PANTHER" id="PTHR45436">
    <property type="entry name" value="SENSOR HISTIDINE KINASE YKOH"/>
    <property type="match status" value="1"/>
</dbReference>
<feature type="domain" description="HAMP" evidence="12">
    <location>
        <begin position="186"/>
        <end position="239"/>
    </location>
</feature>
<keyword evidence="10" id="KW-0472">Membrane</keyword>
<dbReference type="InterPro" id="IPR050428">
    <property type="entry name" value="TCS_sensor_his_kinase"/>
</dbReference>
<dbReference type="SMART" id="SM00304">
    <property type="entry name" value="HAMP"/>
    <property type="match status" value="1"/>
</dbReference>
<dbReference type="EMBL" id="UOEK01000337">
    <property type="protein sequence ID" value="VAW06115.1"/>
    <property type="molecule type" value="Genomic_DNA"/>
</dbReference>
<evidence type="ECO:0000256" key="10">
    <source>
        <dbReference type="ARBA" id="ARBA00023136"/>
    </source>
</evidence>
<dbReference type="Pfam" id="PF00512">
    <property type="entry name" value="HisKA"/>
    <property type="match status" value="1"/>
</dbReference>
<evidence type="ECO:0000256" key="6">
    <source>
        <dbReference type="ARBA" id="ARBA00022692"/>
    </source>
</evidence>
<evidence type="ECO:0000256" key="5">
    <source>
        <dbReference type="ARBA" id="ARBA00022679"/>
    </source>
</evidence>
<dbReference type="SUPFAM" id="SSF158472">
    <property type="entry name" value="HAMP domain-like"/>
    <property type="match status" value="1"/>
</dbReference>
<dbReference type="Pfam" id="PF00672">
    <property type="entry name" value="HAMP"/>
    <property type="match status" value="1"/>
</dbReference>
<dbReference type="CDD" id="cd06225">
    <property type="entry name" value="HAMP"/>
    <property type="match status" value="1"/>
</dbReference>
<gene>
    <name evidence="13" type="ORF">MNBD_ACTINO02-225</name>
</gene>
<dbReference type="SMART" id="SM00388">
    <property type="entry name" value="HisKA"/>
    <property type="match status" value="1"/>
</dbReference>
<dbReference type="AlphaFoldDB" id="A0A3B0SJX6"/>
<comment type="catalytic activity">
    <reaction evidence="1">
        <text>ATP + protein L-histidine = ADP + protein N-phospho-L-histidine.</text>
        <dbReference type="EC" id="2.7.13.3"/>
    </reaction>
</comment>
<dbReference type="GO" id="GO:0005886">
    <property type="term" value="C:plasma membrane"/>
    <property type="evidence" value="ECO:0007669"/>
    <property type="project" value="TreeGrafter"/>
</dbReference>
<feature type="non-terminal residue" evidence="13">
    <location>
        <position position="440"/>
    </location>
</feature>
<organism evidence="13">
    <name type="scientific">hydrothermal vent metagenome</name>
    <dbReference type="NCBI Taxonomy" id="652676"/>
    <lineage>
        <taxon>unclassified sequences</taxon>
        <taxon>metagenomes</taxon>
        <taxon>ecological metagenomes</taxon>
    </lineage>
</organism>